<keyword evidence="3 8" id="KW-0349">Heme</keyword>
<feature type="transmembrane region" description="Helical" evidence="10">
    <location>
        <begin position="24"/>
        <end position="44"/>
    </location>
</feature>
<dbReference type="PRINTS" id="PR00385">
    <property type="entry name" value="P450"/>
</dbReference>
<evidence type="ECO:0000256" key="10">
    <source>
        <dbReference type="SAM" id="Phobius"/>
    </source>
</evidence>
<keyword evidence="12" id="KW-1185">Reference proteome</keyword>
<dbReference type="Pfam" id="PF00067">
    <property type="entry name" value="p450"/>
    <property type="match status" value="1"/>
</dbReference>
<evidence type="ECO:0000256" key="1">
    <source>
        <dbReference type="ARBA" id="ARBA00001971"/>
    </source>
</evidence>
<dbReference type="AlphaFoldDB" id="A0A9P4UB62"/>
<keyword evidence="10" id="KW-0472">Membrane</keyword>
<dbReference type="PANTHER" id="PTHR24305:SF230">
    <property type="entry name" value="P450, PUTATIVE (EUROFUNG)-RELATED"/>
    <property type="match status" value="1"/>
</dbReference>
<reference evidence="11" key="1">
    <citation type="journal article" date="2020" name="Stud. Mycol.">
        <title>101 Dothideomycetes genomes: a test case for predicting lifestyles and emergence of pathogens.</title>
        <authorList>
            <person name="Haridas S."/>
            <person name="Albert R."/>
            <person name="Binder M."/>
            <person name="Bloem J."/>
            <person name="Labutti K."/>
            <person name="Salamov A."/>
            <person name="Andreopoulos B."/>
            <person name="Baker S."/>
            <person name="Barry K."/>
            <person name="Bills G."/>
            <person name="Bluhm B."/>
            <person name="Cannon C."/>
            <person name="Castanera R."/>
            <person name="Culley D."/>
            <person name="Daum C."/>
            <person name="Ezra D."/>
            <person name="Gonzalez J."/>
            <person name="Henrissat B."/>
            <person name="Kuo A."/>
            <person name="Liang C."/>
            <person name="Lipzen A."/>
            <person name="Lutzoni F."/>
            <person name="Magnuson J."/>
            <person name="Mondo S."/>
            <person name="Nolan M."/>
            <person name="Ohm R."/>
            <person name="Pangilinan J."/>
            <person name="Park H.-J."/>
            <person name="Ramirez L."/>
            <person name="Alfaro M."/>
            <person name="Sun H."/>
            <person name="Tritt A."/>
            <person name="Yoshinaga Y."/>
            <person name="Zwiers L.-H."/>
            <person name="Turgeon B."/>
            <person name="Goodwin S."/>
            <person name="Spatafora J."/>
            <person name="Crous P."/>
            <person name="Grigoriev I."/>
        </authorList>
    </citation>
    <scope>NUCLEOTIDE SEQUENCE</scope>
    <source>
        <strain evidence="11">CBS 690.94</strain>
    </source>
</reference>
<dbReference type="GO" id="GO:0004497">
    <property type="term" value="F:monooxygenase activity"/>
    <property type="evidence" value="ECO:0007669"/>
    <property type="project" value="UniProtKB-KW"/>
</dbReference>
<evidence type="ECO:0000256" key="5">
    <source>
        <dbReference type="ARBA" id="ARBA00023002"/>
    </source>
</evidence>
<evidence type="ECO:0000256" key="3">
    <source>
        <dbReference type="ARBA" id="ARBA00022617"/>
    </source>
</evidence>
<evidence type="ECO:0000256" key="2">
    <source>
        <dbReference type="ARBA" id="ARBA00010617"/>
    </source>
</evidence>
<keyword evidence="7 9" id="KW-0503">Monooxygenase</keyword>
<dbReference type="Gene3D" id="1.10.630.10">
    <property type="entry name" value="Cytochrome P450"/>
    <property type="match status" value="1"/>
</dbReference>
<dbReference type="InterPro" id="IPR050121">
    <property type="entry name" value="Cytochrome_P450_monoxygenase"/>
</dbReference>
<dbReference type="GO" id="GO:0005506">
    <property type="term" value="F:iron ion binding"/>
    <property type="evidence" value="ECO:0007669"/>
    <property type="project" value="InterPro"/>
</dbReference>
<dbReference type="PRINTS" id="PR00463">
    <property type="entry name" value="EP450I"/>
</dbReference>
<keyword evidence="5 9" id="KW-0560">Oxidoreductase</keyword>
<comment type="caution">
    <text evidence="11">The sequence shown here is derived from an EMBL/GenBank/DDBJ whole genome shotgun (WGS) entry which is preliminary data.</text>
</comment>
<protein>
    <submittedName>
        <fullName evidence="11">Cytochrome P450</fullName>
    </submittedName>
</protein>
<dbReference type="InterPro" id="IPR002401">
    <property type="entry name" value="Cyt_P450_E_grp-I"/>
</dbReference>
<proteinExistence type="inferred from homology"/>
<evidence type="ECO:0000256" key="9">
    <source>
        <dbReference type="RuleBase" id="RU000461"/>
    </source>
</evidence>
<feature type="transmembrane region" description="Helical" evidence="10">
    <location>
        <begin position="227"/>
        <end position="248"/>
    </location>
</feature>
<dbReference type="PANTHER" id="PTHR24305">
    <property type="entry name" value="CYTOCHROME P450"/>
    <property type="match status" value="1"/>
</dbReference>
<dbReference type="PROSITE" id="PS00086">
    <property type="entry name" value="CYTOCHROME_P450"/>
    <property type="match status" value="1"/>
</dbReference>
<evidence type="ECO:0000313" key="12">
    <source>
        <dbReference type="Proteomes" id="UP000799764"/>
    </source>
</evidence>
<dbReference type="GO" id="GO:0016705">
    <property type="term" value="F:oxidoreductase activity, acting on paired donors, with incorporation or reduction of molecular oxygen"/>
    <property type="evidence" value="ECO:0007669"/>
    <property type="project" value="InterPro"/>
</dbReference>
<evidence type="ECO:0000256" key="4">
    <source>
        <dbReference type="ARBA" id="ARBA00022723"/>
    </source>
</evidence>
<keyword evidence="10" id="KW-0812">Transmembrane</keyword>
<evidence type="ECO:0000256" key="6">
    <source>
        <dbReference type="ARBA" id="ARBA00023004"/>
    </source>
</evidence>
<accession>A0A9P4UB62</accession>
<evidence type="ECO:0000256" key="8">
    <source>
        <dbReference type="PIRSR" id="PIRSR602401-1"/>
    </source>
</evidence>
<feature type="binding site" description="axial binding residue" evidence="8">
    <location>
        <position position="459"/>
    </location>
    <ligand>
        <name>heme</name>
        <dbReference type="ChEBI" id="CHEBI:30413"/>
    </ligand>
    <ligandPart>
        <name>Fe</name>
        <dbReference type="ChEBI" id="CHEBI:18248"/>
    </ligandPart>
</feature>
<comment type="similarity">
    <text evidence="2 9">Belongs to the cytochrome P450 family.</text>
</comment>
<dbReference type="SUPFAM" id="SSF48264">
    <property type="entry name" value="Cytochrome P450"/>
    <property type="match status" value="1"/>
</dbReference>
<dbReference type="GO" id="GO:0020037">
    <property type="term" value="F:heme binding"/>
    <property type="evidence" value="ECO:0007669"/>
    <property type="project" value="InterPro"/>
</dbReference>
<dbReference type="Proteomes" id="UP000799764">
    <property type="component" value="Unassembled WGS sequence"/>
</dbReference>
<dbReference type="InterPro" id="IPR017972">
    <property type="entry name" value="Cyt_P450_CS"/>
</dbReference>
<name>A0A9P4UB62_9PLEO</name>
<organism evidence="11 12">
    <name type="scientific">Karstenula rhodostoma CBS 690.94</name>
    <dbReference type="NCBI Taxonomy" id="1392251"/>
    <lineage>
        <taxon>Eukaryota</taxon>
        <taxon>Fungi</taxon>
        <taxon>Dikarya</taxon>
        <taxon>Ascomycota</taxon>
        <taxon>Pezizomycotina</taxon>
        <taxon>Dothideomycetes</taxon>
        <taxon>Pleosporomycetidae</taxon>
        <taxon>Pleosporales</taxon>
        <taxon>Massarineae</taxon>
        <taxon>Didymosphaeriaceae</taxon>
        <taxon>Karstenula</taxon>
    </lineage>
</organism>
<evidence type="ECO:0000256" key="7">
    <source>
        <dbReference type="ARBA" id="ARBA00023033"/>
    </source>
</evidence>
<evidence type="ECO:0000313" key="11">
    <source>
        <dbReference type="EMBL" id="KAF2443915.1"/>
    </source>
</evidence>
<keyword evidence="10" id="KW-1133">Transmembrane helix</keyword>
<sequence>MAGALQVILSKARAADLLTIQGISSLLAFLFAIQIVQAIGRAIYNVYFHPLRKYPGPKLWAAFEVTKTIARVRGGLDFAIVEEHRKHGEVVRVGVNELSFIHPSAWKDIYGHGHAELPKYFPPKTINPNQIIAAKSGDHFRMRRAFLPAFSDKALAQQEPLMRVYIDLLIQRLSECAESGQPTNMTKWYNLTTFDLIADLTFGKSLGGLESGELNKWTKMIETMLKLMPTLLLLTSFPLMATILNFLFGRKMEEARQKHFEYAASLAMARLGGKEQADRGDFMDYILRSRGEAHQLTDDELVHNSDLFMLAGSETTATLLLGVTYYLLRNPKIYKKATEEVRSVFERPEDITFKEATQLLPYMMACLNEALRVFPSIPLALFRITNPGQMTHVAGHPIPPGTRVGVHQLSAYHSPLNFHDPKSFRPERWLPEVYNVPSSPFHDDRREVHKPFSFGPRDCIGRNLAFHEMRLILAMVLWNFDLELSDGMEQWHLQKIFGIWSKPPLQVRLSKRKAEYLLQTLSLES</sequence>
<keyword evidence="6 8" id="KW-0408">Iron</keyword>
<dbReference type="OrthoDB" id="1470350at2759"/>
<gene>
    <name evidence="11" type="ORF">P171DRAFT_388219</name>
</gene>
<dbReference type="EMBL" id="MU001501">
    <property type="protein sequence ID" value="KAF2443915.1"/>
    <property type="molecule type" value="Genomic_DNA"/>
</dbReference>
<comment type="cofactor">
    <cofactor evidence="1 8">
        <name>heme</name>
        <dbReference type="ChEBI" id="CHEBI:30413"/>
    </cofactor>
</comment>
<dbReference type="InterPro" id="IPR001128">
    <property type="entry name" value="Cyt_P450"/>
</dbReference>
<dbReference type="InterPro" id="IPR036396">
    <property type="entry name" value="Cyt_P450_sf"/>
</dbReference>
<keyword evidence="4 8" id="KW-0479">Metal-binding</keyword>
<dbReference type="CDD" id="cd11058">
    <property type="entry name" value="CYP60B-like"/>
    <property type="match status" value="1"/>
</dbReference>